<protein>
    <submittedName>
        <fullName evidence="3">Cysteine hydrolase family protein</fullName>
        <ecNumber evidence="3">3.-.-.-</ecNumber>
    </submittedName>
</protein>
<evidence type="ECO:0000259" key="2">
    <source>
        <dbReference type="Pfam" id="PF00857"/>
    </source>
</evidence>
<dbReference type="EC" id="3.-.-.-" evidence="3"/>
<dbReference type="Pfam" id="PF00857">
    <property type="entry name" value="Isochorismatase"/>
    <property type="match status" value="1"/>
</dbReference>
<dbReference type="SUPFAM" id="SSF52499">
    <property type="entry name" value="Isochorismatase-like hydrolases"/>
    <property type="match status" value="1"/>
</dbReference>
<dbReference type="PANTHER" id="PTHR43540:SF1">
    <property type="entry name" value="ISOCHORISMATASE HYDROLASE"/>
    <property type="match status" value="1"/>
</dbReference>
<dbReference type="InterPro" id="IPR036380">
    <property type="entry name" value="Isochorismatase-like_sf"/>
</dbReference>
<keyword evidence="4" id="KW-1185">Reference proteome</keyword>
<comment type="caution">
    <text evidence="3">The sequence shown here is derived from an EMBL/GenBank/DDBJ whole genome shotgun (WGS) entry which is preliminary data.</text>
</comment>
<dbReference type="InterPro" id="IPR050272">
    <property type="entry name" value="Isochorismatase-like_hydrls"/>
</dbReference>
<sequence>MNTPTNTPGPALLLIDIQSAFDDLAYWGGERNNPEAEQRASELLQLWRARRLPVFHIKHCSTTPGSPLHPSHPGNAIHPLVAPLEGEPVIEKNVNSAFIGTDLQQRLESAHITKLVIAGLTTDHCVSTTTRMAGNLGFDTTLVDDATATFCKHGKDGQLFSAQLIHDTAIASLNGEFAHIATTAEVLEQWKDHEVVTP</sequence>
<keyword evidence="1 3" id="KW-0378">Hydrolase</keyword>
<gene>
    <name evidence="3" type="ORF">ACHKAR_08640</name>
</gene>
<proteinExistence type="predicted"/>
<dbReference type="CDD" id="cd01014">
    <property type="entry name" value="nicotinamidase_related"/>
    <property type="match status" value="1"/>
</dbReference>
<dbReference type="RefSeq" id="WP_395417063.1">
    <property type="nucleotide sequence ID" value="NZ_JBIPKE010000015.1"/>
</dbReference>
<reference evidence="3 4" key="1">
    <citation type="journal article" date="2013" name="Int. J. Syst. Evol. Microbiol.">
        <title>Marinoscillum luteum sp. nov., isolated from marine sediment.</title>
        <authorList>
            <person name="Cha I.T."/>
            <person name="Park S.J."/>
            <person name="Kim S.J."/>
            <person name="Kim J.G."/>
            <person name="Jung M.Y."/>
            <person name="Shin K.S."/>
            <person name="Kwon K.K."/>
            <person name="Yang S.H."/>
            <person name="Seo Y.S."/>
            <person name="Rhee S.K."/>
        </authorList>
    </citation>
    <scope>NUCLEOTIDE SEQUENCE [LARGE SCALE GENOMIC DNA]</scope>
    <source>
        <strain evidence="3 4">KCTC 23939</strain>
    </source>
</reference>
<feature type="domain" description="Isochorismatase-like" evidence="2">
    <location>
        <begin position="11"/>
        <end position="185"/>
    </location>
</feature>
<evidence type="ECO:0000313" key="3">
    <source>
        <dbReference type="EMBL" id="MFH6983502.1"/>
    </source>
</evidence>
<accession>A0ABW7N7P4</accession>
<evidence type="ECO:0000256" key="1">
    <source>
        <dbReference type="ARBA" id="ARBA00022801"/>
    </source>
</evidence>
<evidence type="ECO:0000313" key="4">
    <source>
        <dbReference type="Proteomes" id="UP001610063"/>
    </source>
</evidence>
<dbReference type="Proteomes" id="UP001610063">
    <property type="component" value="Unassembled WGS sequence"/>
</dbReference>
<organism evidence="3 4">
    <name type="scientific">Marinoscillum luteum</name>
    <dbReference type="NCBI Taxonomy" id="861051"/>
    <lineage>
        <taxon>Bacteria</taxon>
        <taxon>Pseudomonadati</taxon>
        <taxon>Bacteroidota</taxon>
        <taxon>Cytophagia</taxon>
        <taxon>Cytophagales</taxon>
        <taxon>Reichenbachiellaceae</taxon>
        <taxon>Marinoscillum</taxon>
    </lineage>
</organism>
<name>A0ABW7N7P4_9BACT</name>
<dbReference type="PANTHER" id="PTHR43540">
    <property type="entry name" value="PEROXYUREIDOACRYLATE/UREIDOACRYLATE AMIDOHYDROLASE-RELATED"/>
    <property type="match status" value="1"/>
</dbReference>
<dbReference type="InterPro" id="IPR000868">
    <property type="entry name" value="Isochorismatase-like_dom"/>
</dbReference>
<dbReference type="GO" id="GO:0016787">
    <property type="term" value="F:hydrolase activity"/>
    <property type="evidence" value="ECO:0007669"/>
    <property type="project" value="UniProtKB-KW"/>
</dbReference>
<dbReference type="Gene3D" id="3.40.50.850">
    <property type="entry name" value="Isochorismatase-like"/>
    <property type="match status" value="1"/>
</dbReference>
<dbReference type="EMBL" id="JBIPKE010000015">
    <property type="protein sequence ID" value="MFH6983502.1"/>
    <property type="molecule type" value="Genomic_DNA"/>
</dbReference>